<feature type="compositionally biased region" description="Basic and acidic residues" evidence="3">
    <location>
        <begin position="20"/>
        <end position="35"/>
    </location>
</feature>
<evidence type="ECO:0000259" key="4">
    <source>
        <dbReference type="PROSITE" id="PS51525"/>
    </source>
</evidence>
<evidence type="ECO:0000313" key="6">
    <source>
        <dbReference type="Proteomes" id="UP001412067"/>
    </source>
</evidence>
<dbReference type="Proteomes" id="UP001412067">
    <property type="component" value="Unassembled WGS sequence"/>
</dbReference>
<evidence type="ECO:0000256" key="2">
    <source>
        <dbReference type="ARBA" id="ARBA00023163"/>
    </source>
</evidence>
<dbReference type="Gene3D" id="1.20.1270.220">
    <property type="match status" value="1"/>
</dbReference>
<keyword evidence="6" id="KW-1185">Reference proteome</keyword>
<dbReference type="Pfam" id="PF17035">
    <property type="entry name" value="BET"/>
    <property type="match status" value="1"/>
</dbReference>
<comment type="caution">
    <text evidence="5">The sequence shown here is derived from an EMBL/GenBank/DDBJ whole genome shotgun (WGS) entry which is preliminary data.</text>
</comment>
<keyword evidence="2" id="KW-0804">Transcription</keyword>
<evidence type="ECO:0000256" key="1">
    <source>
        <dbReference type="ARBA" id="ARBA00023015"/>
    </source>
</evidence>
<dbReference type="EMBL" id="JBBWWR010000006">
    <property type="protein sequence ID" value="KAK8965116.1"/>
    <property type="molecule type" value="Genomic_DNA"/>
</dbReference>
<reference evidence="5 6" key="1">
    <citation type="journal article" date="2022" name="Nat. Plants">
        <title>Genomes of leafy and leafless Platanthera orchids illuminate the evolution of mycoheterotrophy.</title>
        <authorList>
            <person name="Li M.H."/>
            <person name="Liu K.W."/>
            <person name="Li Z."/>
            <person name="Lu H.C."/>
            <person name="Ye Q.L."/>
            <person name="Zhang D."/>
            <person name="Wang J.Y."/>
            <person name="Li Y.F."/>
            <person name="Zhong Z.M."/>
            <person name="Liu X."/>
            <person name="Yu X."/>
            <person name="Liu D.K."/>
            <person name="Tu X.D."/>
            <person name="Liu B."/>
            <person name="Hao Y."/>
            <person name="Liao X.Y."/>
            <person name="Jiang Y.T."/>
            <person name="Sun W.H."/>
            <person name="Chen J."/>
            <person name="Chen Y.Q."/>
            <person name="Ai Y."/>
            <person name="Zhai J.W."/>
            <person name="Wu S.S."/>
            <person name="Zhou Z."/>
            <person name="Hsiao Y.Y."/>
            <person name="Wu W.L."/>
            <person name="Chen Y.Y."/>
            <person name="Lin Y.F."/>
            <person name="Hsu J.L."/>
            <person name="Li C.Y."/>
            <person name="Wang Z.W."/>
            <person name="Zhao X."/>
            <person name="Zhong W.Y."/>
            <person name="Ma X.K."/>
            <person name="Ma L."/>
            <person name="Huang J."/>
            <person name="Chen G.Z."/>
            <person name="Huang M.Z."/>
            <person name="Huang L."/>
            <person name="Peng D.H."/>
            <person name="Luo Y.B."/>
            <person name="Zou S.Q."/>
            <person name="Chen S.P."/>
            <person name="Lan S."/>
            <person name="Tsai W.C."/>
            <person name="Van de Peer Y."/>
            <person name="Liu Z.J."/>
        </authorList>
    </citation>
    <scope>NUCLEOTIDE SEQUENCE [LARGE SCALE GENOMIC DNA]</scope>
    <source>
        <strain evidence="5">Lor288</strain>
    </source>
</reference>
<gene>
    <name evidence="5" type="ORF">KSP40_PGU016226</name>
</gene>
<dbReference type="PROSITE" id="PS51525">
    <property type="entry name" value="NET"/>
    <property type="match status" value="1"/>
</dbReference>
<protein>
    <recommendedName>
        <fullName evidence="4">NET domain-containing protein</fullName>
    </recommendedName>
</protein>
<dbReference type="InterPro" id="IPR027353">
    <property type="entry name" value="NET_dom"/>
</dbReference>
<feature type="region of interest" description="Disordered" evidence="3">
    <location>
        <begin position="1"/>
        <end position="49"/>
    </location>
</feature>
<evidence type="ECO:0000313" key="5">
    <source>
        <dbReference type="EMBL" id="KAK8965116.1"/>
    </source>
</evidence>
<organism evidence="5 6">
    <name type="scientific">Platanthera guangdongensis</name>
    <dbReference type="NCBI Taxonomy" id="2320717"/>
    <lineage>
        <taxon>Eukaryota</taxon>
        <taxon>Viridiplantae</taxon>
        <taxon>Streptophyta</taxon>
        <taxon>Embryophyta</taxon>
        <taxon>Tracheophyta</taxon>
        <taxon>Spermatophyta</taxon>
        <taxon>Magnoliopsida</taxon>
        <taxon>Liliopsida</taxon>
        <taxon>Asparagales</taxon>
        <taxon>Orchidaceae</taxon>
        <taxon>Orchidoideae</taxon>
        <taxon>Orchideae</taxon>
        <taxon>Orchidinae</taxon>
        <taxon>Platanthera</taxon>
    </lineage>
</organism>
<feature type="domain" description="NET" evidence="4">
    <location>
        <begin position="33"/>
        <end position="114"/>
    </location>
</feature>
<accession>A0ABR2MM02</accession>
<name>A0ABR2MM02_9ASPA</name>
<proteinExistence type="predicted"/>
<dbReference type="PANTHER" id="PTHR45926">
    <property type="entry name" value="OSJNBA0053K19.4 PROTEIN"/>
    <property type="match status" value="1"/>
</dbReference>
<dbReference type="InterPro" id="IPR038336">
    <property type="entry name" value="NET_sf"/>
</dbReference>
<evidence type="ECO:0000256" key="3">
    <source>
        <dbReference type="SAM" id="MobiDB-lite"/>
    </source>
</evidence>
<sequence>MGLEEAYWGGTTAEEAGITRIEREGGRRTRSRESGTRSPPRPMTKAEKEQLGRLIKKLPEKALDHAVQIIQHGGNLSKGHPSQVFVDLEKQDDMTLWRLQYYAHSILKVNKLSNCNPIPLPLI</sequence>
<keyword evidence="1" id="KW-0805">Transcription regulation</keyword>